<evidence type="ECO:0000256" key="1">
    <source>
        <dbReference type="ARBA" id="ARBA00008428"/>
    </source>
</evidence>
<dbReference type="OrthoDB" id="9773982at2"/>
<evidence type="ECO:0000256" key="7">
    <source>
        <dbReference type="ARBA" id="ARBA00022840"/>
    </source>
</evidence>
<dbReference type="PANTHER" id="PTHR30153">
    <property type="entry name" value="REPLICATIVE DNA HELICASE DNAB"/>
    <property type="match status" value="1"/>
</dbReference>
<dbReference type="PROSITE" id="PS51199">
    <property type="entry name" value="SF4_HELICASE"/>
    <property type="match status" value="1"/>
</dbReference>
<organism evidence="13 14">
    <name type="scientific">Mycoplasmopsis citelli</name>
    <dbReference type="NCBI Taxonomy" id="171281"/>
    <lineage>
        <taxon>Bacteria</taxon>
        <taxon>Bacillati</taxon>
        <taxon>Mycoplasmatota</taxon>
        <taxon>Mycoplasmoidales</taxon>
        <taxon>Metamycoplasmataceae</taxon>
        <taxon>Mycoplasmopsis</taxon>
    </lineage>
</organism>
<evidence type="ECO:0000256" key="4">
    <source>
        <dbReference type="ARBA" id="ARBA00022741"/>
    </source>
</evidence>
<protein>
    <recommendedName>
        <fullName evidence="10">DNA 5'-3' helicase</fullName>
        <ecNumber evidence="10">5.6.2.3</ecNumber>
    </recommendedName>
</protein>
<evidence type="ECO:0000256" key="10">
    <source>
        <dbReference type="ARBA" id="ARBA00044969"/>
    </source>
</evidence>
<dbReference type="GO" id="GO:0003677">
    <property type="term" value="F:DNA binding"/>
    <property type="evidence" value="ECO:0007669"/>
    <property type="project" value="UniProtKB-KW"/>
</dbReference>
<dbReference type="Proteomes" id="UP000290985">
    <property type="component" value="Chromosome"/>
</dbReference>
<keyword evidence="4" id="KW-0547">Nucleotide-binding</keyword>
<evidence type="ECO:0000256" key="8">
    <source>
        <dbReference type="ARBA" id="ARBA00023125"/>
    </source>
</evidence>
<dbReference type="Pfam" id="PF00772">
    <property type="entry name" value="DnaB"/>
    <property type="match status" value="1"/>
</dbReference>
<evidence type="ECO:0000256" key="2">
    <source>
        <dbReference type="ARBA" id="ARBA00022515"/>
    </source>
</evidence>
<dbReference type="GO" id="GO:0006269">
    <property type="term" value="P:DNA replication, synthesis of primer"/>
    <property type="evidence" value="ECO:0007669"/>
    <property type="project" value="UniProtKB-KW"/>
</dbReference>
<dbReference type="InterPro" id="IPR016136">
    <property type="entry name" value="DNA_helicase_N/primase_C"/>
</dbReference>
<name>A0A449B2L6_9BACT</name>
<dbReference type="RefSeq" id="WP_129725623.1">
    <property type="nucleotide sequence ID" value="NZ_LR215036.1"/>
</dbReference>
<dbReference type="InterPro" id="IPR003593">
    <property type="entry name" value="AAA+_ATPase"/>
</dbReference>
<dbReference type="EMBL" id="LR215036">
    <property type="protein sequence ID" value="VEU74830.1"/>
    <property type="molecule type" value="Genomic_DNA"/>
</dbReference>
<keyword evidence="2" id="KW-0639">Primosome</keyword>
<keyword evidence="9" id="KW-0413">Isomerase</keyword>
<keyword evidence="5 13" id="KW-0378">Hydrolase</keyword>
<evidence type="ECO:0000256" key="3">
    <source>
        <dbReference type="ARBA" id="ARBA00022705"/>
    </source>
</evidence>
<accession>A0A449B2L6</accession>
<evidence type="ECO:0000256" key="5">
    <source>
        <dbReference type="ARBA" id="ARBA00022801"/>
    </source>
</evidence>
<dbReference type="SMART" id="SM00382">
    <property type="entry name" value="AAA"/>
    <property type="match status" value="1"/>
</dbReference>
<dbReference type="SUPFAM" id="SSF48024">
    <property type="entry name" value="N-terminal domain of DnaB helicase"/>
    <property type="match status" value="1"/>
</dbReference>
<dbReference type="KEGG" id="mcit:NCTC10181_00694"/>
<keyword evidence="14" id="KW-1185">Reference proteome</keyword>
<comment type="similarity">
    <text evidence="1">Belongs to the helicase family. DnaB subfamily.</text>
</comment>
<dbReference type="CDD" id="cd00984">
    <property type="entry name" value="DnaB_C"/>
    <property type="match status" value="1"/>
</dbReference>
<evidence type="ECO:0000256" key="11">
    <source>
        <dbReference type="ARBA" id="ARBA00048954"/>
    </source>
</evidence>
<dbReference type="GO" id="GO:0043139">
    <property type="term" value="F:5'-3' DNA helicase activity"/>
    <property type="evidence" value="ECO:0007669"/>
    <property type="project" value="UniProtKB-EC"/>
</dbReference>
<proteinExistence type="inferred from homology"/>
<feature type="domain" description="SF4 helicase" evidence="12">
    <location>
        <begin position="201"/>
        <end position="488"/>
    </location>
</feature>
<evidence type="ECO:0000313" key="13">
    <source>
        <dbReference type="EMBL" id="VEU74830.1"/>
    </source>
</evidence>
<dbReference type="Gene3D" id="3.40.50.300">
    <property type="entry name" value="P-loop containing nucleotide triphosphate hydrolases"/>
    <property type="match status" value="1"/>
</dbReference>
<keyword evidence="8" id="KW-0238">DNA-binding</keyword>
<dbReference type="GO" id="GO:0016887">
    <property type="term" value="F:ATP hydrolysis activity"/>
    <property type="evidence" value="ECO:0007669"/>
    <property type="project" value="RHEA"/>
</dbReference>
<evidence type="ECO:0000256" key="6">
    <source>
        <dbReference type="ARBA" id="ARBA00022806"/>
    </source>
</evidence>
<dbReference type="InterPro" id="IPR007693">
    <property type="entry name" value="DNA_helicase_DnaB-like_N"/>
</dbReference>
<dbReference type="EC" id="5.6.2.3" evidence="10"/>
<evidence type="ECO:0000259" key="12">
    <source>
        <dbReference type="PROSITE" id="PS51199"/>
    </source>
</evidence>
<dbReference type="Pfam" id="PF03796">
    <property type="entry name" value="DnaB_C"/>
    <property type="match status" value="1"/>
</dbReference>
<reference evidence="13 14" key="1">
    <citation type="submission" date="2019-01" db="EMBL/GenBank/DDBJ databases">
        <authorList>
            <consortium name="Pathogen Informatics"/>
        </authorList>
    </citation>
    <scope>NUCLEOTIDE SEQUENCE [LARGE SCALE GENOMIC DNA]</scope>
    <source>
        <strain evidence="13 14">NCTC10181</strain>
    </source>
</reference>
<dbReference type="InterPro" id="IPR007694">
    <property type="entry name" value="DNA_helicase_DnaB-like_C"/>
</dbReference>
<dbReference type="SUPFAM" id="SSF52540">
    <property type="entry name" value="P-loop containing nucleoside triphosphate hydrolases"/>
    <property type="match status" value="1"/>
</dbReference>
<evidence type="ECO:0000313" key="14">
    <source>
        <dbReference type="Proteomes" id="UP000290985"/>
    </source>
</evidence>
<keyword evidence="3" id="KW-0235">DNA replication</keyword>
<dbReference type="Gene3D" id="1.10.860.10">
    <property type="entry name" value="DNAb Helicase, Chain A"/>
    <property type="match status" value="1"/>
</dbReference>
<evidence type="ECO:0000256" key="9">
    <source>
        <dbReference type="ARBA" id="ARBA00023235"/>
    </source>
</evidence>
<keyword evidence="7" id="KW-0067">ATP-binding</keyword>
<gene>
    <name evidence="13" type="primary">dnaB_2</name>
    <name evidence="13" type="ORF">NCTC10181_00694</name>
</gene>
<dbReference type="InterPro" id="IPR027417">
    <property type="entry name" value="P-loop_NTPase"/>
</dbReference>
<sequence length="490" mass="56019">MFQNRFTKNYLDLIKPFINPQTIFQDDEVEKSVLSSMIADEEMQQRGAQYLSESDFFIPENKQVFRYILFLKNKIGSIIPFFDFANLIENLDKIQNNNAFNLVNSVLISLISTKIVNETHFFANLNKLIDLTKMRNLEAYYTYQLRNFQKAQANINWKGSFENLQQFLFDNSQNSISSSSFKHIRETSSELIQSINQQIVGEDDDYVIKTKFDGIDKYVNGFKPGQFIVLAARPGIGKTALALNIARNITLDNILSLNSSVINSLNKTLTPKIKNVAFISLEMPASELTSRFLSTHSEIPLSKIQNPKKLNAFEKQKLDNFVVSFDKMNVYFDDVPTSSIDDIVWKLRLLNKNLNYQLDLIIIDYLQLISVSDNVKGNRQQEVSTISRALKTLALELKIPILALSQLSRSVENCEDKRPKLHDLRESGSIEQDADIVIFLSRNNYEPKEDIGYNTLVSVAKNRNGKSGIAGLRYNGEIVSFNEYTSAENR</sequence>
<keyword evidence="6 13" id="KW-0347">Helicase</keyword>
<dbReference type="GO" id="GO:0005524">
    <property type="term" value="F:ATP binding"/>
    <property type="evidence" value="ECO:0007669"/>
    <property type="project" value="UniProtKB-KW"/>
</dbReference>
<dbReference type="AlphaFoldDB" id="A0A449B2L6"/>
<dbReference type="PANTHER" id="PTHR30153:SF2">
    <property type="entry name" value="REPLICATIVE DNA HELICASE"/>
    <property type="match status" value="1"/>
</dbReference>
<dbReference type="GO" id="GO:0005829">
    <property type="term" value="C:cytosol"/>
    <property type="evidence" value="ECO:0007669"/>
    <property type="project" value="TreeGrafter"/>
</dbReference>
<dbReference type="GO" id="GO:1990077">
    <property type="term" value="C:primosome complex"/>
    <property type="evidence" value="ECO:0007669"/>
    <property type="project" value="UniProtKB-KW"/>
</dbReference>
<dbReference type="InterPro" id="IPR036185">
    <property type="entry name" value="DNA_heli_DnaB-like_N_sf"/>
</dbReference>
<comment type="catalytic activity">
    <reaction evidence="11">
        <text>ATP + H2O = ADP + phosphate + H(+)</text>
        <dbReference type="Rhea" id="RHEA:13065"/>
        <dbReference type="ChEBI" id="CHEBI:15377"/>
        <dbReference type="ChEBI" id="CHEBI:15378"/>
        <dbReference type="ChEBI" id="CHEBI:30616"/>
        <dbReference type="ChEBI" id="CHEBI:43474"/>
        <dbReference type="ChEBI" id="CHEBI:456216"/>
        <dbReference type="EC" id="5.6.2.3"/>
    </reaction>
</comment>